<sequence>MAVKKTDAFARKDWYDIKAPSMFEKRDVGKTLVNRTQGLNNAADSLKHRVLDVSLADLNANQEDSYRKIRLQVHEIQGKNCLTNFYGMDFTADKLKSLVKKWQSLIEAHVDVKTTDGYLLRLFAIAFTKRRPNQISKTTYAQNSQIRQIRKKMFEIMVKQSTSCDLKDLVAKFIPEVMGKEIEKACHGIYPLQNVYIRKCKILKAPKFDLGKLLELHGESGEDTGKPVVGSKAFKEQVFDSV</sequence>
<dbReference type="InterPro" id="IPR001593">
    <property type="entry name" value="Ribosomal_eS1"/>
</dbReference>
<accession>A0AAD5Y3M9</accession>
<evidence type="ECO:0000256" key="1">
    <source>
        <dbReference type="ARBA" id="ARBA00022490"/>
    </source>
</evidence>
<dbReference type="GO" id="GO:0022627">
    <property type="term" value="C:cytosolic small ribosomal subunit"/>
    <property type="evidence" value="ECO:0007669"/>
    <property type="project" value="UniProtKB-UniRule"/>
</dbReference>
<dbReference type="Pfam" id="PF01015">
    <property type="entry name" value="Ribosomal_S3Ae"/>
    <property type="match status" value="1"/>
</dbReference>
<dbReference type="Proteomes" id="UP001211065">
    <property type="component" value="Unassembled WGS sequence"/>
</dbReference>
<dbReference type="InterPro" id="IPR027500">
    <property type="entry name" value="Ribosomal_eS1_euk"/>
</dbReference>
<evidence type="ECO:0000313" key="5">
    <source>
        <dbReference type="EMBL" id="KAJ3228018.1"/>
    </source>
</evidence>
<organism evidence="5 6">
    <name type="scientific">Clydaea vesicula</name>
    <dbReference type="NCBI Taxonomy" id="447962"/>
    <lineage>
        <taxon>Eukaryota</taxon>
        <taxon>Fungi</taxon>
        <taxon>Fungi incertae sedis</taxon>
        <taxon>Chytridiomycota</taxon>
        <taxon>Chytridiomycota incertae sedis</taxon>
        <taxon>Chytridiomycetes</taxon>
        <taxon>Lobulomycetales</taxon>
        <taxon>Lobulomycetaceae</taxon>
        <taxon>Clydaea</taxon>
    </lineage>
</organism>
<dbReference type="GO" id="GO:0006412">
    <property type="term" value="P:translation"/>
    <property type="evidence" value="ECO:0007669"/>
    <property type="project" value="UniProtKB-UniRule"/>
</dbReference>
<keyword evidence="2 4" id="KW-0689">Ribosomal protein</keyword>
<feature type="modified residue" description="N-acetylalanine; partial" evidence="4">
    <location>
        <position position="2"/>
    </location>
</feature>
<dbReference type="GO" id="GO:0003735">
    <property type="term" value="F:structural constituent of ribosome"/>
    <property type="evidence" value="ECO:0007669"/>
    <property type="project" value="UniProtKB-UniRule"/>
</dbReference>
<evidence type="ECO:0000313" key="6">
    <source>
        <dbReference type="Proteomes" id="UP001211065"/>
    </source>
</evidence>
<keyword evidence="3 4" id="KW-0687">Ribonucleoprotein</keyword>
<protein>
    <recommendedName>
        <fullName evidence="4">Small ribosomal subunit protein eS1</fullName>
    </recommendedName>
</protein>
<dbReference type="AlphaFoldDB" id="A0AAD5Y3M9"/>
<keyword evidence="6" id="KW-1185">Reference proteome</keyword>
<dbReference type="SMART" id="SM01397">
    <property type="entry name" value="Ribosomal_S3Ae"/>
    <property type="match status" value="1"/>
</dbReference>
<comment type="caution">
    <text evidence="5">The sequence shown here is derived from an EMBL/GenBank/DDBJ whole genome shotgun (WGS) entry which is preliminary data.</text>
</comment>
<comment type="subcellular location">
    <subcellularLocation>
        <location evidence="4">Cytoplasm</location>
    </subcellularLocation>
</comment>
<dbReference type="EMBL" id="JADGJW010000007">
    <property type="protein sequence ID" value="KAJ3228018.1"/>
    <property type="molecule type" value="Genomic_DNA"/>
</dbReference>
<keyword evidence="1 4" id="KW-0963">Cytoplasm</keyword>
<reference evidence="5" key="1">
    <citation type="submission" date="2020-05" db="EMBL/GenBank/DDBJ databases">
        <title>Phylogenomic resolution of chytrid fungi.</title>
        <authorList>
            <person name="Stajich J.E."/>
            <person name="Amses K."/>
            <person name="Simmons R."/>
            <person name="Seto K."/>
            <person name="Myers J."/>
            <person name="Bonds A."/>
            <person name="Quandt C.A."/>
            <person name="Barry K."/>
            <person name="Liu P."/>
            <person name="Grigoriev I."/>
            <person name="Longcore J.E."/>
            <person name="James T.Y."/>
        </authorList>
    </citation>
    <scope>NUCLEOTIDE SEQUENCE</scope>
    <source>
        <strain evidence="5">JEL0476</strain>
    </source>
</reference>
<comment type="subunit">
    <text evidence="4">Component of the small ribosomal subunit. Mature ribosomes consist of a small (40S) and a large (60S) subunit. The 40S subunit contains about 33 different proteins and 1 molecule of RNA (18S). The 60S subunit contains about 49 different proteins and 3 molecules of RNA (25S, 5.8S and 5S).</text>
</comment>
<dbReference type="PANTHER" id="PTHR11830">
    <property type="entry name" value="40S RIBOSOMAL PROTEIN S3A"/>
    <property type="match status" value="1"/>
</dbReference>
<comment type="similarity">
    <text evidence="4">Belongs to the eukaryotic ribosomal protein eS1 family.</text>
</comment>
<gene>
    <name evidence="4 5" type="primary">RPS1</name>
    <name evidence="5" type="ORF">HK099_007299</name>
</gene>
<evidence type="ECO:0000256" key="3">
    <source>
        <dbReference type="ARBA" id="ARBA00023274"/>
    </source>
</evidence>
<feature type="initiator methionine" description="Removed" evidence="4">
    <location>
        <position position="1"/>
    </location>
</feature>
<evidence type="ECO:0000256" key="2">
    <source>
        <dbReference type="ARBA" id="ARBA00022980"/>
    </source>
</evidence>
<evidence type="ECO:0000256" key="4">
    <source>
        <dbReference type="HAMAP-Rule" id="MF_03122"/>
    </source>
</evidence>
<proteinExistence type="inferred from homology"/>
<dbReference type="HAMAP" id="MF_03122">
    <property type="entry name" value="Ribosomal_eS1_euk"/>
    <property type="match status" value="1"/>
</dbReference>
<keyword evidence="4" id="KW-0007">Acetylation</keyword>
<name>A0AAD5Y3M9_9FUNG</name>